<dbReference type="Proteomes" id="UP001295444">
    <property type="component" value="Chromosome 02"/>
</dbReference>
<accession>A0AAD1RIK6</accession>
<sequence>MNHNTKNLHERDKKQEKMSKKGLTFLSPQMSGLDPDKSYMEGMPSNTADLIVKMSQIPPERDDRILKNCLEKALESQPEKCKLEVNNIMMEIRNTLRKKVQEKEDWLSNLDITIQKYDETVKKKIG</sequence>
<protein>
    <submittedName>
        <fullName evidence="2">Uncharacterized protein</fullName>
    </submittedName>
</protein>
<name>A0AAD1RIK6_PELCU</name>
<dbReference type="EMBL" id="OW240913">
    <property type="protein sequence ID" value="CAH2256473.1"/>
    <property type="molecule type" value="Genomic_DNA"/>
</dbReference>
<feature type="region of interest" description="Disordered" evidence="1">
    <location>
        <begin position="1"/>
        <end position="42"/>
    </location>
</feature>
<evidence type="ECO:0000256" key="1">
    <source>
        <dbReference type="SAM" id="MobiDB-lite"/>
    </source>
</evidence>
<evidence type="ECO:0000313" key="3">
    <source>
        <dbReference type="Proteomes" id="UP001295444"/>
    </source>
</evidence>
<organism evidence="2 3">
    <name type="scientific">Pelobates cultripes</name>
    <name type="common">Western spadefoot toad</name>
    <dbReference type="NCBI Taxonomy" id="61616"/>
    <lineage>
        <taxon>Eukaryota</taxon>
        <taxon>Metazoa</taxon>
        <taxon>Chordata</taxon>
        <taxon>Craniata</taxon>
        <taxon>Vertebrata</taxon>
        <taxon>Euteleostomi</taxon>
        <taxon>Amphibia</taxon>
        <taxon>Batrachia</taxon>
        <taxon>Anura</taxon>
        <taxon>Pelobatoidea</taxon>
        <taxon>Pelobatidae</taxon>
        <taxon>Pelobates</taxon>
    </lineage>
</organism>
<proteinExistence type="predicted"/>
<keyword evidence="3" id="KW-1185">Reference proteome</keyword>
<gene>
    <name evidence="2" type="ORF">PECUL_23A028569</name>
</gene>
<reference evidence="2" key="1">
    <citation type="submission" date="2022-03" db="EMBL/GenBank/DDBJ databases">
        <authorList>
            <person name="Alioto T."/>
            <person name="Alioto T."/>
            <person name="Gomez Garrido J."/>
        </authorList>
    </citation>
    <scope>NUCLEOTIDE SEQUENCE</scope>
</reference>
<dbReference type="AlphaFoldDB" id="A0AAD1RIK6"/>
<evidence type="ECO:0000313" key="2">
    <source>
        <dbReference type="EMBL" id="CAH2256473.1"/>
    </source>
</evidence>
<feature type="compositionally biased region" description="Basic and acidic residues" evidence="1">
    <location>
        <begin position="7"/>
        <end position="19"/>
    </location>
</feature>